<evidence type="ECO:0000256" key="1">
    <source>
        <dbReference type="SAM" id="MobiDB-lite"/>
    </source>
</evidence>
<feature type="region of interest" description="Disordered" evidence="1">
    <location>
        <begin position="1"/>
        <end position="59"/>
    </location>
</feature>
<accession>A0ABD5RCW7</accession>
<feature type="compositionally biased region" description="Basic and acidic residues" evidence="1">
    <location>
        <begin position="28"/>
        <end position="57"/>
    </location>
</feature>
<evidence type="ECO:0000313" key="3">
    <source>
        <dbReference type="Proteomes" id="UP001596201"/>
    </source>
</evidence>
<dbReference type="AlphaFoldDB" id="A0ABD5RCW7"/>
<sequence>MSVGPNPRPSARHRARTTVAGVRGGRPPTDRDDRTGAGRRPVTDTRRVADDDSRRPDPGILPLIADPFESVADAHERLTTLESTFRERGDRRGAFLCVYARVTEAVGVAIDAGEFADPDWVTDYLVTFADLYREALLAYETGDLVALPDPWQVAFETAERGDALVVQDVVLGINAHVNYDLALALHRVGVGPDRRARYADHCAVNAVLRSLVDEVQDRIAANYAPGVTDLDESFGRLDEALSMLSLREGRDSAWRSAVALSSRFRLRRRLAGWVLRTSSTGAAYLLLAPTVSRSVADALAGVERGDGVPSEE</sequence>
<dbReference type="Pfam" id="PF19458">
    <property type="entry name" value="DUF5995"/>
    <property type="match status" value="1"/>
</dbReference>
<dbReference type="InterPro" id="IPR046037">
    <property type="entry name" value="DUF5995"/>
</dbReference>
<dbReference type="EMBL" id="JBHSKX010000002">
    <property type="protein sequence ID" value="MFC5367891.1"/>
    <property type="molecule type" value="Genomic_DNA"/>
</dbReference>
<protein>
    <submittedName>
        <fullName evidence="2">DUF5995 family protein</fullName>
    </submittedName>
</protein>
<gene>
    <name evidence="2" type="ORF">ACFPJ5_13215</name>
</gene>
<name>A0ABD5RCW7_9EURY</name>
<comment type="caution">
    <text evidence="2">The sequence shown here is derived from an EMBL/GenBank/DDBJ whole genome shotgun (WGS) entry which is preliminary data.</text>
</comment>
<organism evidence="2 3">
    <name type="scientific">Salinirubrum litoreum</name>
    <dbReference type="NCBI Taxonomy" id="1126234"/>
    <lineage>
        <taxon>Archaea</taxon>
        <taxon>Methanobacteriati</taxon>
        <taxon>Methanobacteriota</taxon>
        <taxon>Stenosarchaea group</taxon>
        <taxon>Halobacteria</taxon>
        <taxon>Halobacteriales</taxon>
        <taxon>Haloferacaceae</taxon>
        <taxon>Salinirubrum</taxon>
    </lineage>
</organism>
<proteinExistence type="predicted"/>
<dbReference type="RefSeq" id="WP_227230134.1">
    <property type="nucleotide sequence ID" value="NZ_JAJCVJ010000002.1"/>
</dbReference>
<reference evidence="2 3" key="1">
    <citation type="journal article" date="2019" name="Int. J. Syst. Evol. Microbiol.">
        <title>The Global Catalogue of Microorganisms (GCM) 10K type strain sequencing project: providing services to taxonomists for standard genome sequencing and annotation.</title>
        <authorList>
            <consortium name="The Broad Institute Genomics Platform"/>
            <consortium name="The Broad Institute Genome Sequencing Center for Infectious Disease"/>
            <person name="Wu L."/>
            <person name="Ma J."/>
        </authorList>
    </citation>
    <scope>NUCLEOTIDE SEQUENCE [LARGE SCALE GENOMIC DNA]</scope>
    <source>
        <strain evidence="2 3">CGMCC 1.12237</strain>
    </source>
</reference>
<evidence type="ECO:0000313" key="2">
    <source>
        <dbReference type="EMBL" id="MFC5367891.1"/>
    </source>
</evidence>
<dbReference type="Proteomes" id="UP001596201">
    <property type="component" value="Unassembled WGS sequence"/>
</dbReference>
<keyword evidence="3" id="KW-1185">Reference proteome</keyword>